<organism evidence="2 3">
    <name type="scientific">Phytophthora fragariaefolia</name>
    <dbReference type="NCBI Taxonomy" id="1490495"/>
    <lineage>
        <taxon>Eukaryota</taxon>
        <taxon>Sar</taxon>
        <taxon>Stramenopiles</taxon>
        <taxon>Oomycota</taxon>
        <taxon>Peronosporomycetes</taxon>
        <taxon>Peronosporales</taxon>
        <taxon>Peronosporaceae</taxon>
        <taxon>Phytophthora</taxon>
    </lineage>
</organism>
<accession>A0A9W6WUS1</accession>
<comment type="caution">
    <text evidence="2">The sequence shown here is derived from an EMBL/GenBank/DDBJ whole genome shotgun (WGS) entry which is preliminary data.</text>
</comment>
<dbReference type="EMBL" id="BSXT01000464">
    <property type="protein sequence ID" value="GMF28219.1"/>
    <property type="molecule type" value="Genomic_DNA"/>
</dbReference>
<feature type="compositionally biased region" description="Basic and acidic residues" evidence="1">
    <location>
        <begin position="100"/>
        <end position="114"/>
    </location>
</feature>
<evidence type="ECO:0000313" key="2">
    <source>
        <dbReference type="EMBL" id="GMF28219.1"/>
    </source>
</evidence>
<proteinExistence type="predicted"/>
<evidence type="ECO:0000256" key="1">
    <source>
        <dbReference type="SAM" id="MobiDB-lite"/>
    </source>
</evidence>
<protein>
    <submittedName>
        <fullName evidence="2">Unnamed protein product</fullName>
    </submittedName>
</protein>
<name>A0A9W6WUS1_9STRA</name>
<evidence type="ECO:0000313" key="3">
    <source>
        <dbReference type="Proteomes" id="UP001165121"/>
    </source>
</evidence>
<reference evidence="2" key="1">
    <citation type="submission" date="2023-04" db="EMBL/GenBank/DDBJ databases">
        <title>Phytophthora fragariaefolia NBRC 109709.</title>
        <authorList>
            <person name="Ichikawa N."/>
            <person name="Sato H."/>
            <person name="Tonouchi N."/>
        </authorList>
    </citation>
    <scope>NUCLEOTIDE SEQUENCE</scope>
    <source>
        <strain evidence="2">NBRC 109709</strain>
    </source>
</reference>
<dbReference type="Proteomes" id="UP001165121">
    <property type="component" value="Unassembled WGS sequence"/>
</dbReference>
<feature type="region of interest" description="Disordered" evidence="1">
    <location>
        <begin position="74"/>
        <end position="114"/>
    </location>
</feature>
<gene>
    <name evidence="2" type="ORF">Pfra01_000579600</name>
</gene>
<sequence>MHKDELMFKSRPNCGYEHVRCKQVPLAEMIKRIQIWQGNPGWGPAETTRKLEVLKSTMLVRAQRLIKYYKPEEEDGLKQEDVEEATLQAENDCGSANNDKTQREESQADPQRPDHYDRGWIIWGELPLILSSFENSMAERDTMVLFRL</sequence>
<keyword evidence="3" id="KW-1185">Reference proteome</keyword>
<dbReference type="AlphaFoldDB" id="A0A9W6WUS1"/>